<feature type="disulfide bond" evidence="2">
    <location>
        <begin position="60"/>
        <end position="85"/>
    </location>
</feature>
<dbReference type="SUPFAM" id="SSF52266">
    <property type="entry name" value="SGNH hydrolase"/>
    <property type="match status" value="1"/>
</dbReference>
<feature type="signal peptide" evidence="4">
    <location>
        <begin position="1"/>
        <end position="17"/>
    </location>
</feature>
<comment type="caution">
    <text evidence="6">The sequence shown here is derived from an EMBL/GenBank/DDBJ whole genome shotgun (WGS) entry which is preliminary data.</text>
</comment>
<dbReference type="Gene3D" id="3.40.50.1110">
    <property type="entry name" value="SGNH hydrolase"/>
    <property type="match status" value="1"/>
</dbReference>
<feature type="active site" evidence="1">
    <location>
        <position position="278"/>
    </location>
</feature>
<keyword evidence="4" id="KW-0732">Signal</keyword>
<proteinExistence type="predicted"/>
<gene>
    <name evidence="6" type="ORF">BJZ21_000974</name>
</gene>
<dbReference type="EMBL" id="JACCBG010000001">
    <property type="protein sequence ID" value="NYD40891.1"/>
    <property type="molecule type" value="Genomic_DNA"/>
</dbReference>
<dbReference type="GO" id="GO:0004806">
    <property type="term" value="F:triacylglycerol lipase activity"/>
    <property type="evidence" value="ECO:0007669"/>
    <property type="project" value="TreeGrafter"/>
</dbReference>
<accession>A0A7Y9E4V4</accession>
<feature type="domain" description="SGNH hydrolase-type esterase" evidence="5">
    <location>
        <begin position="39"/>
        <end position="284"/>
    </location>
</feature>
<evidence type="ECO:0000256" key="4">
    <source>
        <dbReference type="SAM" id="SignalP"/>
    </source>
</evidence>
<evidence type="ECO:0000256" key="1">
    <source>
        <dbReference type="PIRSR" id="PIRSR637460-1"/>
    </source>
</evidence>
<feature type="region of interest" description="Disordered" evidence="3">
    <location>
        <begin position="298"/>
        <end position="330"/>
    </location>
</feature>
<dbReference type="GO" id="GO:0019433">
    <property type="term" value="P:triglyceride catabolic process"/>
    <property type="evidence" value="ECO:0007669"/>
    <property type="project" value="TreeGrafter"/>
</dbReference>
<reference evidence="6 7" key="1">
    <citation type="submission" date="2020-07" db="EMBL/GenBank/DDBJ databases">
        <title>Sequencing the genomes of 1000 actinobacteria strains.</title>
        <authorList>
            <person name="Klenk H.-P."/>
        </authorList>
    </citation>
    <scope>NUCLEOTIDE SEQUENCE [LARGE SCALE GENOMIC DNA]</scope>
    <source>
        <strain evidence="6 7">DSM 21350</strain>
    </source>
</reference>
<dbReference type="InterPro" id="IPR013830">
    <property type="entry name" value="SGNH_hydro"/>
</dbReference>
<feature type="chain" id="PRO_5038918864" evidence="4">
    <location>
        <begin position="18"/>
        <end position="330"/>
    </location>
</feature>
<feature type="disulfide bond" evidence="2">
    <location>
        <begin position="138"/>
        <end position="151"/>
    </location>
</feature>
<name>A0A7Y9E4V4_9ACTN</name>
<organism evidence="6 7">
    <name type="scientific">Nocardioides panaciterrulae</name>
    <dbReference type="NCBI Taxonomy" id="661492"/>
    <lineage>
        <taxon>Bacteria</taxon>
        <taxon>Bacillati</taxon>
        <taxon>Actinomycetota</taxon>
        <taxon>Actinomycetes</taxon>
        <taxon>Propionibacteriales</taxon>
        <taxon>Nocardioidaceae</taxon>
        <taxon>Nocardioides</taxon>
    </lineage>
</organism>
<dbReference type="Proteomes" id="UP000535511">
    <property type="component" value="Unassembled WGS sequence"/>
</dbReference>
<sequence>MLRRALVTALLVLSVVAAGGVAPATARVADPAAGVDYVALGDSYSAGPLIPTARRDPDGCLRSTNNYPAYLAGYLDVATYRDVTCSGARSSDFEQRQSLVVGTPAPPQLDALSAETDLVTVGIGGNDFGLFGSMIDTCQRVREQDPEGRPCRAAFTARVHGHRVDTKLRDARRVQHTVGHALALVHRHAPNARVVVLGYPRLLPVTGTCAAVPFATGDYGWARHVERRLNRSIRNAAAGHHATYVDLYPAFLRHDACAGDQAWINGSQVKIGLALNFHPFQAGEREMARATYQQLTGSVAPTDGDAAPPPGSIVTNPGGGGAAVSPSARR</sequence>
<evidence type="ECO:0000313" key="6">
    <source>
        <dbReference type="EMBL" id="NYD40891.1"/>
    </source>
</evidence>
<feature type="active site" description="Nucleophile" evidence="1">
    <location>
        <position position="43"/>
    </location>
</feature>
<dbReference type="CDD" id="cd01823">
    <property type="entry name" value="SEST_like"/>
    <property type="match status" value="1"/>
</dbReference>
<dbReference type="PANTHER" id="PTHR37981">
    <property type="entry name" value="LIPASE 2"/>
    <property type="match status" value="1"/>
</dbReference>
<evidence type="ECO:0000259" key="5">
    <source>
        <dbReference type="Pfam" id="PF13472"/>
    </source>
</evidence>
<dbReference type="InterPro" id="IPR036514">
    <property type="entry name" value="SGNH_hydro_sf"/>
</dbReference>
<dbReference type="Pfam" id="PF13472">
    <property type="entry name" value="Lipase_GDSL_2"/>
    <property type="match status" value="1"/>
</dbReference>
<evidence type="ECO:0000256" key="3">
    <source>
        <dbReference type="SAM" id="MobiDB-lite"/>
    </source>
</evidence>
<dbReference type="InterPro" id="IPR037460">
    <property type="entry name" value="SEST-like"/>
</dbReference>
<evidence type="ECO:0000313" key="7">
    <source>
        <dbReference type="Proteomes" id="UP000535511"/>
    </source>
</evidence>
<keyword evidence="7" id="KW-1185">Reference proteome</keyword>
<dbReference type="RefSeq" id="WP_179662715.1">
    <property type="nucleotide sequence ID" value="NZ_JACCBG010000001.1"/>
</dbReference>
<evidence type="ECO:0000256" key="2">
    <source>
        <dbReference type="PIRSR" id="PIRSR637460-2"/>
    </source>
</evidence>
<feature type="disulfide bond" evidence="2">
    <location>
        <begin position="209"/>
        <end position="257"/>
    </location>
</feature>
<dbReference type="AlphaFoldDB" id="A0A7Y9E4V4"/>
<keyword evidence="2" id="KW-1015">Disulfide bond</keyword>
<dbReference type="PANTHER" id="PTHR37981:SF1">
    <property type="entry name" value="SGNH HYDROLASE-TYPE ESTERASE DOMAIN-CONTAINING PROTEIN"/>
    <property type="match status" value="1"/>
</dbReference>
<protein>
    <submittedName>
        <fullName evidence="6">Lysophospholipase L1-like esterase</fullName>
    </submittedName>
</protein>